<dbReference type="InterPro" id="IPR036390">
    <property type="entry name" value="WH_DNA-bd_sf"/>
</dbReference>
<keyword evidence="2" id="KW-0805">Transcription regulation</keyword>
<evidence type="ECO:0000313" key="8">
    <source>
        <dbReference type="EMBL" id="AJK48161.1"/>
    </source>
</evidence>
<dbReference type="PROSITE" id="PS51077">
    <property type="entry name" value="HTH_ICLR"/>
    <property type="match status" value="1"/>
</dbReference>
<keyword evidence="3" id="KW-0238">DNA-binding</keyword>
<evidence type="ECO:0000256" key="5">
    <source>
        <dbReference type="SAM" id="MobiDB-lite"/>
    </source>
</evidence>
<dbReference type="KEGG" id="bgp:BGL_2c00630"/>
<reference evidence="8 9" key="2">
    <citation type="journal article" date="2016" name="Appl. Microbiol. Biotechnol.">
        <title>Mutations improving production and secretion of extracellular lipase by Burkholderia glumae PG1.</title>
        <authorList>
            <person name="Knapp A."/>
            <person name="Voget S."/>
            <person name="Gao R."/>
            <person name="Zaburannyi N."/>
            <person name="Krysciak D."/>
            <person name="Breuer M."/>
            <person name="Hauer B."/>
            <person name="Streit W.R."/>
            <person name="Muller R."/>
            <person name="Daniel R."/>
            <person name="Jaeger K.E."/>
        </authorList>
    </citation>
    <scope>NUCLEOTIDE SEQUENCE [LARGE SCALE GENOMIC DNA]</scope>
    <source>
        <strain evidence="8 9">PG1</strain>
    </source>
</reference>
<dbReference type="Gene3D" id="3.30.450.40">
    <property type="match status" value="1"/>
</dbReference>
<dbReference type="AlphaFoldDB" id="A0A0B6S7D0"/>
<dbReference type="EMBL" id="CP002581">
    <property type="protein sequence ID" value="AJK48161.1"/>
    <property type="molecule type" value="Genomic_DNA"/>
</dbReference>
<evidence type="ECO:0000256" key="4">
    <source>
        <dbReference type="ARBA" id="ARBA00023163"/>
    </source>
</evidence>
<keyword evidence="1" id="KW-0678">Repressor</keyword>
<dbReference type="InterPro" id="IPR014757">
    <property type="entry name" value="Tscrpt_reg_IclR_C"/>
</dbReference>
<dbReference type="NCBIfam" id="NF011671">
    <property type="entry name" value="PRK15090.1"/>
    <property type="match status" value="1"/>
</dbReference>
<keyword evidence="4" id="KW-0804">Transcription</keyword>
<evidence type="ECO:0000256" key="3">
    <source>
        <dbReference type="ARBA" id="ARBA00023125"/>
    </source>
</evidence>
<dbReference type="SMART" id="SM00346">
    <property type="entry name" value="HTH_ICLR"/>
    <property type="match status" value="1"/>
</dbReference>
<name>A0A0B6S7D0_BURPL</name>
<dbReference type="GO" id="GO:0045892">
    <property type="term" value="P:negative regulation of DNA-templated transcription"/>
    <property type="evidence" value="ECO:0007669"/>
    <property type="project" value="TreeGrafter"/>
</dbReference>
<dbReference type="PROSITE" id="PS51078">
    <property type="entry name" value="ICLR_ED"/>
    <property type="match status" value="1"/>
</dbReference>
<dbReference type="InterPro" id="IPR050707">
    <property type="entry name" value="HTH_MetabolicPath_Reg"/>
</dbReference>
<feature type="domain" description="HTH iclR-type" evidence="6">
    <location>
        <begin position="39"/>
        <end position="106"/>
    </location>
</feature>
<dbReference type="FunFam" id="3.30.450.40:FF:000009">
    <property type="entry name" value="DNA-binding transcriptional regulator KdgR"/>
    <property type="match status" value="1"/>
</dbReference>
<dbReference type="PANTHER" id="PTHR30136:SF7">
    <property type="entry name" value="HTH-TYPE TRANSCRIPTIONAL REGULATOR KDGR-RELATED"/>
    <property type="match status" value="1"/>
</dbReference>
<dbReference type="SUPFAM" id="SSF55781">
    <property type="entry name" value="GAF domain-like"/>
    <property type="match status" value="1"/>
</dbReference>
<feature type="domain" description="IclR-ED" evidence="7">
    <location>
        <begin position="107"/>
        <end position="290"/>
    </location>
</feature>
<evidence type="ECO:0000259" key="7">
    <source>
        <dbReference type="PROSITE" id="PS51078"/>
    </source>
</evidence>
<evidence type="ECO:0000313" key="9">
    <source>
        <dbReference type="Proteomes" id="UP000031838"/>
    </source>
</evidence>
<gene>
    <name evidence="8" type="ORF">BGL_2c00630</name>
</gene>
<organism evidence="8 9">
    <name type="scientific">Burkholderia plantarii</name>
    <dbReference type="NCBI Taxonomy" id="41899"/>
    <lineage>
        <taxon>Bacteria</taxon>
        <taxon>Pseudomonadati</taxon>
        <taxon>Pseudomonadota</taxon>
        <taxon>Betaproteobacteria</taxon>
        <taxon>Burkholderiales</taxon>
        <taxon>Burkholderiaceae</taxon>
        <taxon>Burkholderia</taxon>
    </lineage>
</organism>
<dbReference type="Pfam" id="PF01614">
    <property type="entry name" value="IclR_C"/>
    <property type="match status" value="1"/>
</dbReference>
<dbReference type="GO" id="GO:0003700">
    <property type="term" value="F:DNA-binding transcription factor activity"/>
    <property type="evidence" value="ECO:0007669"/>
    <property type="project" value="TreeGrafter"/>
</dbReference>
<evidence type="ECO:0000256" key="1">
    <source>
        <dbReference type="ARBA" id="ARBA00022491"/>
    </source>
</evidence>
<accession>A0A0B6S7D0</accession>
<dbReference type="InterPro" id="IPR005471">
    <property type="entry name" value="Tscrpt_reg_IclR_N"/>
</dbReference>
<dbReference type="SUPFAM" id="SSF46785">
    <property type="entry name" value="Winged helix' DNA-binding domain"/>
    <property type="match status" value="1"/>
</dbReference>
<dbReference type="InterPro" id="IPR036388">
    <property type="entry name" value="WH-like_DNA-bd_sf"/>
</dbReference>
<dbReference type="HOGENOM" id="CLU_062618_6_0_4"/>
<proteinExistence type="predicted"/>
<dbReference type="Gene3D" id="1.10.10.10">
    <property type="entry name" value="Winged helix-like DNA-binding domain superfamily/Winged helix DNA-binding domain"/>
    <property type="match status" value="1"/>
</dbReference>
<feature type="region of interest" description="Disordered" evidence="5">
    <location>
        <begin position="1"/>
        <end position="32"/>
    </location>
</feature>
<dbReference type="InterPro" id="IPR029016">
    <property type="entry name" value="GAF-like_dom_sf"/>
</dbReference>
<keyword evidence="9" id="KW-1185">Reference proteome</keyword>
<reference evidence="9" key="1">
    <citation type="submission" date="2011-03" db="EMBL/GenBank/DDBJ databases">
        <authorList>
            <person name="Voget S."/>
            <person name="Streit W.R."/>
            <person name="Jaeger K.E."/>
            <person name="Daniel R."/>
        </authorList>
    </citation>
    <scope>NUCLEOTIDE SEQUENCE [LARGE SCALE GENOMIC DNA]</scope>
    <source>
        <strain evidence="9">PG1</strain>
    </source>
</reference>
<dbReference type="PANTHER" id="PTHR30136">
    <property type="entry name" value="HELIX-TURN-HELIX TRANSCRIPTIONAL REGULATOR, ICLR FAMILY"/>
    <property type="match status" value="1"/>
</dbReference>
<dbReference type="GO" id="GO:0003677">
    <property type="term" value="F:DNA binding"/>
    <property type="evidence" value="ECO:0007669"/>
    <property type="project" value="UniProtKB-KW"/>
</dbReference>
<sequence>MKSTPRSRAGGAPNPAAPAPVDPAAGPAAEAGGDRTESVAAVGKVFTILAAMGASGARQAGTAIGVAELSRQSGMSRPGVQRLLQTLVALGYVAREPDTEHYRLTMQLFELGAKALESVDLVREADLEMRRIAAATREAIHLGALDDDAIIYIHKIDADYGLRMQSRIGRRNPLHSTAIGKVLLAWMPDDEVREILARVEFRPSTARTLGSAQALLAILPSVREQGYGEDDEEQEEGLRCLAAPIFNRFGNVVAALSISFPTMRCGANTKTHYVALLREAGQAISARIGYRGAWPGPGAGR</sequence>
<protein>
    <submittedName>
        <fullName evidence="8">Putative transcriptional regulator KdgR</fullName>
    </submittedName>
</protein>
<evidence type="ECO:0000256" key="2">
    <source>
        <dbReference type="ARBA" id="ARBA00023015"/>
    </source>
</evidence>
<dbReference type="Proteomes" id="UP000031838">
    <property type="component" value="Chromosome 2"/>
</dbReference>
<evidence type="ECO:0000259" key="6">
    <source>
        <dbReference type="PROSITE" id="PS51077"/>
    </source>
</evidence>
<dbReference type="Pfam" id="PF09339">
    <property type="entry name" value="HTH_IclR"/>
    <property type="match status" value="1"/>
</dbReference>
<feature type="compositionally biased region" description="Low complexity" evidence="5">
    <location>
        <begin position="22"/>
        <end position="31"/>
    </location>
</feature>
<dbReference type="RefSeq" id="WP_042626850.1">
    <property type="nucleotide sequence ID" value="NZ_CP002581.1"/>
</dbReference>